<dbReference type="InParanoid" id="D2VF60"/>
<dbReference type="GeneID" id="8856929"/>
<dbReference type="VEuPathDB" id="AmoebaDB:NAEGRDRAFT_67511"/>
<dbReference type="AlphaFoldDB" id="D2VF60"/>
<evidence type="ECO:0000313" key="1">
    <source>
        <dbReference type="EMBL" id="EFC44718.1"/>
    </source>
</evidence>
<keyword evidence="2" id="KW-1185">Reference proteome</keyword>
<evidence type="ECO:0000313" key="2">
    <source>
        <dbReference type="Proteomes" id="UP000006671"/>
    </source>
</evidence>
<gene>
    <name evidence="1" type="ORF">NAEGRDRAFT_67511</name>
</gene>
<dbReference type="Proteomes" id="UP000006671">
    <property type="component" value="Unassembled WGS sequence"/>
</dbReference>
<dbReference type="Pfam" id="PF12796">
    <property type="entry name" value="Ank_2"/>
    <property type="match status" value="1"/>
</dbReference>
<dbReference type="SUPFAM" id="SSF140860">
    <property type="entry name" value="Pseudo ankyrin repeat-like"/>
    <property type="match status" value="1"/>
</dbReference>
<dbReference type="Gene3D" id="1.25.40.20">
    <property type="entry name" value="Ankyrin repeat-containing domain"/>
    <property type="match status" value="1"/>
</dbReference>
<organism evidence="2">
    <name type="scientific">Naegleria gruberi</name>
    <name type="common">Amoeba</name>
    <dbReference type="NCBI Taxonomy" id="5762"/>
    <lineage>
        <taxon>Eukaryota</taxon>
        <taxon>Discoba</taxon>
        <taxon>Heterolobosea</taxon>
        <taxon>Tetramitia</taxon>
        <taxon>Eutetramitia</taxon>
        <taxon>Vahlkampfiidae</taxon>
        <taxon>Naegleria</taxon>
    </lineage>
</organism>
<dbReference type="OrthoDB" id="303876at2759"/>
<proteinExistence type="predicted"/>
<dbReference type="RefSeq" id="XP_002677462.1">
    <property type="nucleotide sequence ID" value="XM_002677416.1"/>
</dbReference>
<dbReference type="InterPro" id="IPR002110">
    <property type="entry name" value="Ankyrin_rpt"/>
</dbReference>
<accession>D2VF60</accession>
<dbReference type="KEGG" id="ngr:NAEGRDRAFT_67511"/>
<sequence length="332" mass="38569">MSQDTDHNHGNVVLMDKVEDSVASHVSNDDQSSIVDSSDLLESSQTLSDQMDDIISTASSVFSTYHSRIRKKERLFSNELIKKIKKFGCYGKERVSNNSLEIRWKVEYEGNVIILSEDFKTLITCYREENPAIPFYNDLCDRFDTCGKFFTKYETKLTLEEFKNEINGKKTFYSMNFEIWPMNKPILLQTARNGRLDLLRYLIEECNYNPFIVGKGKYSILHYACYDGRFEMLEYLIKNKNLRKLFEMKDQNGESGFDALVNSKKITNESVRKKCIQLFDLLNDENDNEKVSSKVSNFENNEKIEKVQQDSAKLDAIESISDKIANHLNLNN</sequence>
<dbReference type="InterPro" id="IPR036770">
    <property type="entry name" value="Ankyrin_rpt-contain_sf"/>
</dbReference>
<protein>
    <submittedName>
        <fullName evidence="1">Predicted protein</fullName>
    </submittedName>
</protein>
<name>D2VF60_NAEGR</name>
<reference evidence="1 2" key="1">
    <citation type="journal article" date="2010" name="Cell">
        <title>The genome of Naegleria gruberi illuminates early eukaryotic versatility.</title>
        <authorList>
            <person name="Fritz-Laylin L.K."/>
            <person name="Prochnik S.E."/>
            <person name="Ginger M.L."/>
            <person name="Dacks J.B."/>
            <person name="Carpenter M.L."/>
            <person name="Field M.C."/>
            <person name="Kuo A."/>
            <person name="Paredez A."/>
            <person name="Chapman J."/>
            <person name="Pham J."/>
            <person name="Shu S."/>
            <person name="Neupane R."/>
            <person name="Cipriano M."/>
            <person name="Mancuso J."/>
            <person name="Tu H."/>
            <person name="Salamov A."/>
            <person name="Lindquist E."/>
            <person name="Shapiro H."/>
            <person name="Lucas S."/>
            <person name="Grigoriev I.V."/>
            <person name="Cande W.Z."/>
            <person name="Fulton C."/>
            <person name="Rokhsar D.S."/>
            <person name="Dawson S.C."/>
        </authorList>
    </citation>
    <scope>NUCLEOTIDE SEQUENCE [LARGE SCALE GENOMIC DNA]</scope>
    <source>
        <strain evidence="1 2">NEG-M</strain>
    </source>
</reference>
<dbReference type="EMBL" id="GG738867">
    <property type="protein sequence ID" value="EFC44718.1"/>
    <property type="molecule type" value="Genomic_DNA"/>
</dbReference>
<dbReference type="SMART" id="SM00248">
    <property type="entry name" value="ANK"/>
    <property type="match status" value="2"/>
</dbReference>